<dbReference type="InterPro" id="IPR018330">
    <property type="entry name" value="RecT_fam"/>
</dbReference>
<evidence type="ECO:0000313" key="2">
    <source>
        <dbReference type="EMBL" id="RKP56391.1"/>
    </source>
</evidence>
<dbReference type="Proteomes" id="UP000270342">
    <property type="component" value="Unassembled WGS sequence"/>
</dbReference>
<proteinExistence type="predicted"/>
<organism evidence="2 3">
    <name type="scientific">Pararobbsia silviterrae</name>
    <dbReference type="NCBI Taxonomy" id="1792498"/>
    <lineage>
        <taxon>Bacteria</taxon>
        <taxon>Pseudomonadati</taxon>
        <taxon>Pseudomonadota</taxon>
        <taxon>Betaproteobacteria</taxon>
        <taxon>Burkholderiales</taxon>
        <taxon>Burkholderiaceae</taxon>
        <taxon>Pararobbsia</taxon>
    </lineage>
</organism>
<evidence type="ECO:0000313" key="3">
    <source>
        <dbReference type="Proteomes" id="UP000270342"/>
    </source>
</evidence>
<evidence type="ECO:0000256" key="1">
    <source>
        <dbReference type="SAM" id="MobiDB-lite"/>
    </source>
</evidence>
<protein>
    <submittedName>
        <fullName evidence="2">DNA recombinase</fullName>
    </submittedName>
</protein>
<dbReference type="GO" id="GO:0006259">
    <property type="term" value="P:DNA metabolic process"/>
    <property type="evidence" value="ECO:0007669"/>
    <property type="project" value="InterPro"/>
</dbReference>
<dbReference type="InterPro" id="IPR004590">
    <property type="entry name" value="ssDNA_annealing_RecT"/>
</dbReference>
<reference evidence="2 3" key="1">
    <citation type="submission" date="2018-10" db="EMBL/GenBank/DDBJ databases">
        <title>Robbsia sp. DHC34, isolated from soil.</title>
        <authorList>
            <person name="Gao Z.-H."/>
            <person name="Qiu L.-H."/>
        </authorList>
    </citation>
    <scope>NUCLEOTIDE SEQUENCE [LARGE SCALE GENOMIC DNA]</scope>
    <source>
        <strain evidence="2 3">DHC34</strain>
    </source>
</reference>
<sequence length="340" mass="37510">MSNQNALQVVSDVIYGVRESFEQVAVDRSINFVREAEFAIQQIGGNDYSISVARSNPQSVMDAVRNVAAIGISLNPAKKQAYLVPRKSKVCLDISYMGLLDLAVASGSILWGQAELVHESDDFVLNGFDKAPTHGRAPFAKDRGAVVGAYVVVKTHSGDYLTETMTIDEINDIRDRTESWKAWVEKQKKSPWVTDAGEMQKKTVIKRAYKTWPKTDRLAEAIHYLNTDGEEGIPEAQKRSVGCDEHVLSTWVGKAKTAVSSDELTKVWTDGLAVIKPTGDLRAYNQFKDAVSARGVELKSGKKKDEGAIDVEAREVPADDLQADFDRQMRAEQAAEGDEQ</sequence>
<dbReference type="GO" id="GO:0003677">
    <property type="term" value="F:DNA binding"/>
    <property type="evidence" value="ECO:0007669"/>
    <property type="project" value="InterPro"/>
</dbReference>
<name>A0A494Y703_9BURK</name>
<dbReference type="OrthoDB" id="5124088at2"/>
<dbReference type="Pfam" id="PF03837">
    <property type="entry name" value="RecT"/>
    <property type="match status" value="1"/>
</dbReference>
<keyword evidence="3" id="KW-1185">Reference proteome</keyword>
<comment type="caution">
    <text evidence="2">The sequence shown here is derived from an EMBL/GenBank/DDBJ whole genome shotgun (WGS) entry which is preliminary data.</text>
</comment>
<dbReference type="AlphaFoldDB" id="A0A494Y703"/>
<dbReference type="RefSeq" id="WP_121085339.1">
    <property type="nucleotide sequence ID" value="NZ_RBZU01000003.1"/>
</dbReference>
<dbReference type="NCBIfam" id="TIGR00616">
    <property type="entry name" value="rect"/>
    <property type="match status" value="1"/>
</dbReference>
<dbReference type="EMBL" id="RBZU01000003">
    <property type="protein sequence ID" value="RKP56391.1"/>
    <property type="molecule type" value="Genomic_DNA"/>
</dbReference>
<feature type="region of interest" description="Disordered" evidence="1">
    <location>
        <begin position="317"/>
        <end position="340"/>
    </location>
</feature>
<gene>
    <name evidence="2" type="ORF">D7S86_08320</name>
</gene>
<accession>A0A494Y703</accession>